<dbReference type="AlphaFoldDB" id="M1PLU1"/>
<dbReference type="SUPFAM" id="SSF56059">
    <property type="entry name" value="Glutathione synthetase ATP-binding domain-like"/>
    <property type="match status" value="1"/>
</dbReference>
<evidence type="ECO:0000313" key="6">
    <source>
        <dbReference type="EMBL" id="AGF77421.1"/>
    </source>
</evidence>
<dbReference type="Pfam" id="PF13535">
    <property type="entry name" value="ATP-grasp_4"/>
    <property type="match status" value="1"/>
</dbReference>
<dbReference type="GO" id="GO:0005524">
    <property type="term" value="F:ATP binding"/>
    <property type="evidence" value="ECO:0007669"/>
    <property type="project" value="UniProtKB-UniRule"/>
</dbReference>
<keyword evidence="7" id="KW-1185">Reference proteome</keyword>
<protein>
    <recommendedName>
        <fullName evidence="5">ATP-grasp domain-containing protein</fullName>
    </recommendedName>
</protein>
<keyword evidence="3 4" id="KW-0067">ATP-binding</keyword>
<reference evidence="7" key="1">
    <citation type="journal article" date="2013" name="Stand. Genomic Sci.">
        <title>Complete genome sequence of Desulfocapsa sulfexigens, a marine deltaproteobacterium specialized in disproportionating inorganic sulfur compounds.</title>
        <authorList>
            <person name="Finster K.W."/>
            <person name="Kjeldsen K.U."/>
            <person name="Kube M."/>
            <person name="Reinhardt R."/>
            <person name="Mussmann M."/>
            <person name="Amann R."/>
            <person name="Schreiber L."/>
        </authorList>
    </citation>
    <scope>NUCLEOTIDE SEQUENCE [LARGE SCALE GENOMIC DNA]</scope>
    <source>
        <strain evidence="7">DSM 10523 / SB164P1</strain>
    </source>
</reference>
<dbReference type="PROSITE" id="PS50975">
    <property type="entry name" value="ATP_GRASP"/>
    <property type="match status" value="1"/>
</dbReference>
<proteinExistence type="predicted"/>
<organism evidence="6 7">
    <name type="scientific">Desulfocapsa sulfexigens (strain DSM 10523 / SB164P1)</name>
    <dbReference type="NCBI Taxonomy" id="1167006"/>
    <lineage>
        <taxon>Bacteria</taxon>
        <taxon>Pseudomonadati</taxon>
        <taxon>Thermodesulfobacteriota</taxon>
        <taxon>Desulfobulbia</taxon>
        <taxon>Desulfobulbales</taxon>
        <taxon>Desulfocapsaceae</taxon>
        <taxon>Desulfocapsa</taxon>
    </lineage>
</organism>
<keyword evidence="2 4" id="KW-0547">Nucleotide-binding</keyword>
<dbReference type="HOGENOM" id="CLU_061134_0_0_7"/>
<dbReference type="GO" id="GO:0016874">
    <property type="term" value="F:ligase activity"/>
    <property type="evidence" value="ECO:0007669"/>
    <property type="project" value="UniProtKB-KW"/>
</dbReference>
<evidence type="ECO:0000313" key="7">
    <source>
        <dbReference type="Proteomes" id="UP000011721"/>
    </source>
</evidence>
<gene>
    <name evidence="6" type="ordered locus">UWK_00847</name>
</gene>
<sequence>MFFIDKPYVSDFFKKSVRDHGIPVVATKIAKEIGLYDGTKMISEEQAIAMAREQDIFPVYTTSENAIGWLAKHFPFSDLPEKIELFKDKGKFRKMTQSIFPGLYFREVAVEELHELQLEDIPLPFIIKPSVGFFSMGVYKVANSAEWQKTVALIYQEIEEIRGLYPDEVLDTSSFIIEQCINGEEFAIDAYYDESGTPVILSIFRHTFASDSDVSDRVYTTSKKIVEENLAEFTEFVGKIGVLADVKSFPVHIELRRESNGMLLPIEVNPMRFGGWCTTADMTFSAYGLNPYLYYYTQQKPDWDELLQGKEGKLFSLIVLDNSTGIDGSVIKSFDYEKLLAGFEQVLELRKVDYTSYPVFGFLFTETREENFAELKNILNSDLKEFIEIDQVI</sequence>
<dbReference type="InterPro" id="IPR052032">
    <property type="entry name" value="ATP-dep_AA_Ligase"/>
</dbReference>
<dbReference type="OrthoDB" id="6964321at2"/>
<dbReference type="PATRIC" id="fig|1167006.5.peg.951"/>
<dbReference type="KEGG" id="dsf:UWK_00847"/>
<name>M1PLU1_DESSD</name>
<evidence type="ECO:0000256" key="2">
    <source>
        <dbReference type="ARBA" id="ARBA00022741"/>
    </source>
</evidence>
<dbReference type="Proteomes" id="UP000011721">
    <property type="component" value="Chromosome"/>
</dbReference>
<dbReference type="Gene3D" id="3.30.470.20">
    <property type="entry name" value="ATP-grasp fold, B domain"/>
    <property type="match status" value="1"/>
</dbReference>
<evidence type="ECO:0000256" key="3">
    <source>
        <dbReference type="ARBA" id="ARBA00022840"/>
    </source>
</evidence>
<accession>M1PLU1</accession>
<dbReference type="EMBL" id="CP003985">
    <property type="protein sequence ID" value="AGF77421.1"/>
    <property type="molecule type" value="Genomic_DNA"/>
</dbReference>
<dbReference type="PANTHER" id="PTHR43585">
    <property type="entry name" value="FUMIPYRROLE BIOSYNTHESIS PROTEIN C"/>
    <property type="match status" value="1"/>
</dbReference>
<evidence type="ECO:0000256" key="4">
    <source>
        <dbReference type="PROSITE-ProRule" id="PRU00409"/>
    </source>
</evidence>
<keyword evidence="1" id="KW-0436">Ligase</keyword>
<evidence type="ECO:0000256" key="1">
    <source>
        <dbReference type="ARBA" id="ARBA00022598"/>
    </source>
</evidence>
<dbReference type="PANTHER" id="PTHR43585:SF2">
    <property type="entry name" value="ATP-GRASP ENZYME FSQD"/>
    <property type="match status" value="1"/>
</dbReference>
<evidence type="ECO:0000259" key="5">
    <source>
        <dbReference type="PROSITE" id="PS50975"/>
    </source>
</evidence>
<dbReference type="STRING" id="1167006.UWK_00847"/>
<feature type="domain" description="ATP-grasp" evidence="5">
    <location>
        <begin position="89"/>
        <end position="298"/>
    </location>
</feature>
<dbReference type="InterPro" id="IPR011761">
    <property type="entry name" value="ATP-grasp"/>
</dbReference>
<dbReference type="eggNOG" id="COG3919">
    <property type="taxonomic scope" value="Bacteria"/>
</dbReference>
<dbReference type="GO" id="GO:0046872">
    <property type="term" value="F:metal ion binding"/>
    <property type="evidence" value="ECO:0007669"/>
    <property type="project" value="InterPro"/>
</dbReference>
<dbReference type="RefSeq" id="WP_015403117.1">
    <property type="nucleotide sequence ID" value="NC_020304.1"/>
</dbReference>